<evidence type="ECO:0000313" key="9">
    <source>
        <dbReference type="EMBL" id="KGX87324.1"/>
    </source>
</evidence>
<dbReference type="Proteomes" id="UP000030401">
    <property type="component" value="Unassembled WGS sequence"/>
</dbReference>
<comment type="similarity">
    <text evidence="7">Belongs to the drug/metabolite transporter (DMT) superfamily. Small multidrug resistance (SMR) (TC 2.A.7.1) family.</text>
</comment>
<evidence type="ECO:0000256" key="5">
    <source>
        <dbReference type="ARBA" id="ARBA00022989"/>
    </source>
</evidence>
<dbReference type="GO" id="GO:0005886">
    <property type="term" value="C:plasma membrane"/>
    <property type="evidence" value="ECO:0007669"/>
    <property type="project" value="UniProtKB-SubCell"/>
</dbReference>
<dbReference type="STRING" id="1385512.N784_15520"/>
<evidence type="ECO:0000256" key="1">
    <source>
        <dbReference type="ARBA" id="ARBA00004651"/>
    </source>
</evidence>
<evidence type="ECO:0000256" key="2">
    <source>
        <dbReference type="ARBA" id="ARBA00022448"/>
    </source>
</evidence>
<dbReference type="RefSeq" id="WP_036833459.1">
    <property type="nucleotide sequence ID" value="NZ_AVPG01000007.1"/>
</dbReference>
<evidence type="ECO:0000256" key="3">
    <source>
        <dbReference type="ARBA" id="ARBA00022475"/>
    </source>
</evidence>
<gene>
    <name evidence="9" type="ORF">N784_15520</name>
</gene>
<evidence type="ECO:0000256" key="4">
    <source>
        <dbReference type="ARBA" id="ARBA00022692"/>
    </source>
</evidence>
<name>A0A0A5G5I5_9BACI</name>
<feature type="transmembrane region" description="Helical" evidence="8">
    <location>
        <begin position="32"/>
        <end position="48"/>
    </location>
</feature>
<dbReference type="InterPro" id="IPR037185">
    <property type="entry name" value="EmrE-like"/>
</dbReference>
<protein>
    <submittedName>
        <fullName evidence="9">Quaternary ammonium transporter</fullName>
    </submittedName>
</protein>
<feature type="transmembrane region" description="Helical" evidence="8">
    <location>
        <begin position="60"/>
        <end position="80"/>
    </location>
</feature>
<keyword evidence="4 7" id="KW-0812">Transmembrane</keyword>
<evidence type="ECO:0000256" key="7">
    <source>
        <dbReference type="RuleBase" id="RU003942"/>
    </source>
</evidence>
<dbReference type="eggNOG" id="COG2076">
    <property type="taxonomic scope" value="Bacteria"/>
</dbReference>
<keyword evidence="3" id="KW-1003">Cell membrane</keyword>
<keyword evidence="10" id="KW-1185">Reference proteome</keyword>
<reference evidence="9 10" key="1">
    <citation type="submission" date="2013-08" db="EMBL/GenBank/DDBJ databases">
        <authorList>
            <person name="Huang J."/>
            <person name="Wang G."/>
        </authorList>
    </citation>
    <scope>NUCLEOTIDE SEQUENCE [LARGE SCALE GENOMIC DNA]</scope>
    <source>
        <strain evidence="9 10">JSM 072002</strain>
    </source>
</reference>
<proteinExistence type="inferred from homology"/>
<accession>A0A0A5G5I5</accession>
<evidence type="ECO:0000313" key="10">
    <source>
        <dbReference type="Proteomes" id="UP000030401"/>
    </source>
</evidence>
<feature type="transmembrane region" description="Helical" evidence="8">
    <location>
        <begin position="86"/>
        <end position="105"/>
    </location>
</feature>
<dbReference type="PANTHER" id="PTHR30561">
    <property type="entry name" value="SMR FAMILY PROTON-DEPENDENT DRUG EFFLUX TRANSPORTER SUGE"/>
    <property type="match status" value="1"/>
</dbReference>
<organism evidence="9 10">
    <name type="scientific">Pontibacillus litoralis JSM 072002</name>
    <dbReference type="NCBI Taxonomy" id="1385512"/>
    <lineage>
        <taxon>Bacteria</taxon>
        <taxon>Bacillati</taxon>
        <taxon>Bacillota</taxon>
        <taxon>Bacilli</taxon>
        <taxon>Bacillales</taxon>
        <taxon>Bacillaceae</taxon>
        <taxon>Pontibacillus</taxon>
    </lineage>
</organism>
<keyword evidence="6 8" id="KW-0472">Membrane</keyword>
<comment type="subcellular location">
    <subcellularLocation>
        <location evidence="1 7">Cell membrane</location>
        <topology evidence="1 7">Multi-pass membrane protein</topology>
    </subcellularLocation>
</comment>
<dbReference type="PANTHER" id="PTHR30561:SF1">
    <property type="entry name" value="MULTIDRUG TRANSPORTER EMRE"/>
    <property type="match status" value="1"/>
</dbReference>
<dbReference type="InterPro" id="IPR000390">
    <property type="entry name" value="Small_drug/metabolite_transptr"/>
</dbReference>
<keyword evidence="5 8" id="KW-1133">Transmembrane helix</keyword>
<sequence length="109" mass="11664">MGYVLLFAAIISEVIGSSMLKLSTLEGIPKFWGNVGVVAGFMVALYFLQHTLHYLPLNTAYAIWSGIGTALTVGVGVYFFKESINGTMIIGIVFIIVGVIVLNVGKVAH</sequence>
<comment type="caution">
    <text evidence="9">The sequence shown here is derived from an EMBL/GenBank/DDBJ whole genome shotgun (WGS) entry which is preliminary data.</text>
</comment>
<keyword evidence="2" id="KW-0813">Transport</keyword>
<dbReference type="Pfam" id="PF00893">
    <property type="entry name" value="Multi_Drug_Res"/>
    <property type="match status" value="1"/>
</dbReference>
<dbReference type="SUPFAM" id="SSF103481">
    <property type="entry name" value="Multidrug resistance efflux transporter EmrE"/>
    <property type="match status" value="1"/>
</dbReference>
<dbReference type="InterPro" id="IPR045324">
    <property type="entry name" value="Small_multidrug_res"/>
</dbReference>
<dbReference type="OrthoDB" id="21828at2"/>
<dbReference type="GO" id="GO:0022857">
    <property type="term" value="F:transmembrane transporter activity"/>
    <property type="evidence" value="ECO:0007669"/>
    <property type="project" value="InterPro"/>
</dbReference>
<evidence type="ECO:0000256" key="8">
    <source>
        <dbReference type="SAM" id="Phobius"/>
    </source>
</evidence>
<dbReference type="Gene3D" id="1.10.3730.20">
    <property type="match status" value="1"/>
</dbReference>
<evidence type="ECO:0000256" key="6">
    <source>
        <dbReference type="ARBA" id="ARBA00023136"/>
    </source>
</evidence>
<dbReference type="EMBL" id="AVPG01000007">
    <property type="protein sequence ID" value="KGX87324.1"/>
    <property type="molecule type" value="Genomic_DNA"/>
</dbReference>
<dbReference type="AlphaFoldDB" id="A0A0A5G5I5"/>